<dbReference type="AlphaFoldDB" id="A0A4P6ENV7"/>
<evidence type="ECO:0000313" key="2">
    <source>
        <dbReference type="EMBL" id="QAY63029.1"/>
    </source>
</evidence>
<evidence type="ECO:0000259" key="1">
    <source>
        <dbReference type="Pfam" id="PF03551"/>
    </source>
</evidence>
<dbReference type="EMBL" id="CP035495">
    <property type="protein sequence ID" value="QAY63029.1"/>
    <property type="molecule type" value="Genomic_DNA"/>
</dbReference>
<proteinExistence type="predicted"/>
<evidence type="ECO:0000313" key="3">
    <source>
        <dbReference type="Proteomes" id="UP000291758"/>
    </source>
</evidence>
<keyword evidence="3" id="KW-1185">Reference proteome</keyword>
<dbReference type="Pfam" id="PF03551">
    <property type="entry name" value="PadR"/>
    <property type="match status" value="1"/>
</dbReference>
<feature type="domain" description="Transcription regulator PadR N-terminal" evidence="1">
    <location>
        <begin position="11"/>
        <end position="85"/>
    </location>
</feature>
<dbReference type="KEGG" id="xyl:ET495_06975"/>
<dbReference type="Gene3D" id="1.10.10.10">
    <property type="entry name" value="Winged helix-like DNA-binding domain superfamily/Winged helix DNA-binding domain"/>
    <property type="match status" value="1"/>
</dbReference>
<dbReference type="PANTHER" id="PTHR43252:SF7">
    <property type="entry name" value="TRANSCRIPTIONAL REGULATOR YQJI"/>
    <property type="match status" value="1"/>
</dbReference>
<protein>
    <submittedName>
        <fullName evidence="2">PadR family transcriptional regulator</fullName>
    </submittedName>
</protein>
<accession>A0A4P6ENV7</accession>
<organism evidence="2 3">
    <name type="scientific">Xylanimonas allomyrinae</name>
    <dbReference type="NCBI Taxonomy" id="2509459"/>
    <lineage>
        <taxon>Bacteria</taxon>
        <taxon>Bacillati</taxon>
        <taxon>Actinomycetota</taxon>
        <taxon>Actinomycetes</taxon>
        <taxon>Micrococcales</taxon>
        <taxon>Promicromonosporaceae</taxon>
        <taxon>Xylanimonas</taxon>
    </lineage>
</organism>
<name>A0A4P6ENV7_9MICO</name>
<dbReference type="InterPro" id="IPR005149">
    <property type="entry name" value="Tscrpt_reg_PadR_N"/>
</dbReference>
<dbReference type="OrthoDB" id="8443918at2"/>
<dbReference type="PANTHER" id="PTHR43252">
    <property type="entry name" value="TRANSCRIPTIONAL REGULATOR YQJI"/>
    <property type="match status" value="1"/>
</dbReference>
<dbReference type="InterPro" id="IPR036388">
    <property type="entry name" value="WH-like_DNA-bd_sf"/>
</dbReference>
<sequence length="189" mass="20929">MSTVRLFVLDSLVRHGPMHGHQMRALADQEHVDDWTDITVGSLYGALKRLEAEGLLVAVRTEREGNYPPRRVLDITETGRAALAELHAAALAVVGLRPDPVDYALARPQLDQLDDLESVLTDRLAELRAQLTAHTAHLAAVDQYLTVAERLTLTHTTDRLTAEVVFHERMLAAAPAIVADERTRKDPHV</sequence>
<reference evidence="2 3" key="1">
    <citation type="submission" date="2019-01" db="EMBL/GenBank/DDBJ databases">
        <title>Genome sequencing of strain 2JSPR-7.</title>
        <authorList>
            <person name="Heo J."/>
            <person name="Kim S.-J."/>
            <person name="Kim J.-S."/>
            <person name="Hong S.-B."/>
            <person name="Kwon S.-W."/>
        </authorList>
    </citation>
    <scope>NUCLEOTIDE SEQUENCE [LARGE SCALE GENOMIC DNA]</scope>
    <source>
        <strain evidence="2 3">2JSPR-7</strain>
    </source>
</reference>
<dbReference type="RefSeq" id="WP_129203741.1">
    <property type="nucleotide sequence ID" value="NZ_CP035495.1"/>
</dbReference>
<dbReference type="SUPFAM" id="SSF46785">
    <property type="entry name" value="Winged helix' DNA-binding domain"/>
    <property type="match status" value="1"/>
</dbReference>
<gene>
    <name evidence="2" type="ORF">ET495_06975</name>
</gene>
<dbReference type="InterPro" id="IPR036390">
    <property type="entry name" value="WH_DNA-bd_sf"/>
</dbReference>
<dbReference type="Proteomes" id="UP000291758">
    <property type="component" value="Chromosome"/>
</dbReference>